<evidence type="ECO:0000313" key="3">
    <source>
        <dbReference type="Proteomes" id="UP000077248"/>
    </source>
</evidence>
<dbReference type="RefSeq" id="XP_018390665.1">
    <property type="nucleotide sequence ID" value="XM_018524182.1"/>
</dbReference>
<organism evidence="2 3">
    <name type="scientific">Alternaria alternata</name>
    <name type="common">Alternaria rot fungus</name>
    <name type="synonym">Torula alternata</name>
    <dbReference type="NCBI Taxonomy" id="5599"/>
    <lineage>
        <taxon>Eukaryota</taxon>
        <taxon>Fungi</taxon>
        <taxon>Dikarya</taxon>
        <taxon>Ascomycota</taxon>
        <taxon>Pezizomycotina</taxon>
        <taxon>Dothideomycetes</taxon>
        <taxon>Pleosporomycetidae</taxon>
        <taxon>Pleosporales</taxon>
        <taxon>Pleosporineae</taxon>
        <taxon>Pleosporaceae</taxon>
        <taxon>Alternaria</taxon>
        <taxon>Alternaria sect. Alternaria</taxon>
        <taxon>Alternaria alternata complex</taxon>
    </lineage>
</organism>
<sequence>MPSQNQPQQSSTGGRPTGATGGGYNRYPCDNWQQEGHPQNYTFVDQKGRLCAHCMCAPRQR</sequence>
<proteinExistence type="predicted"/>
<dbReference type="Proteomes" id="UP000077248">
    <property type="component" value="Unassembled WGS sequence"/>
</dbReference>
<feature type="compositionally biased region" description="Gly residues" evidence="1">
    <location>
        <begin position="15"/>
        <end position="24"/>
    </location>
</feature>
<dbReference type="KEGG" id="aalt:CC77DRAFT_1016219"/>
<keyword evidence="3" id="KW-1185">Reference proteome</keyword>
<evidence type="ECO:0000313" key="2">
    <source>
        <dbReference type="EMBL" id="OAG25244.1"/>
    </source>
</evidence>
<dbReference type="VEuPathDB" id="FungiDB:CC77DRAFT_1016219"/>
<dbReference type="EMBL" id="KV441470">
    <property type="protein sequence ID" value="OAG25244.1"/>
    <property type="molecule type" value="Genomic_DNA"/>
</dbReference>
<gene>
    <name evidence="2" type="ORF">CC77DRAFT_1016219</name>
</gene>
<dbReference type="GeneID" id="29109776"/>
<feature type="region of interest" description="Disordered" evidence="1">
    <location>
        <begin position="1"/>
        <end position="31"/>
    </location>
</feature>
<accession>A0A177DZU4</accession>
<name>A0A177DZU4_ALTAL</name>
<dbReference type="AlphaFoldDB" id="A0A177DZU4"/>
<dbReference type="OMA" id="NWQQEGH"/>
<evidence type="ECO:0000256" key="1">
    <source>
        <dbReference type="SAM" id="MobiDB-lite"/>
    </source>
</evidence>
<protein>
    <submittedName>
        <fullName evidence="2">Uncharacterized protein</fullName>
    </submittedName>
</protein>
<reference evidence="2 3" key="1">
    <citation type="submission" date="2016-05" db="EMBL/GenBank/DDBJ databases">
        <title>Comparative analysis of secretome profiles of manganese(II)-oxidizing ascomycete fungi.</title>
        <authorList>
            <consortium name="DOE Joint Genome Institute"/>
            <person name="Zeiner C.A."/>
            <person name="Purvine S.O."/>
            <person name="Zink E.M."/>
            <person name="Wu S."/>
            <person name="Pasa-Tolic L."/>
            <person name="Chaput D.L."/>
            <person name="Haridas S."/>
            <person name="Grigoriev I.V."/>
            <person name="Santelli C.M."/>
            <person name="Hansel C.M."/>
        </authorList>
    </citation>
    <scope>NUCLEOTIDE SEQUENCE [LARGE SCALE GENOMIC DNA]</scope>
    <source>
        <strain evidence="2 3">SRC1lrK2f</strain>
    </source>
</reference>
<feature type="compositionally biased region" description="Polar residues" evidence="1">
    <location>
        <begin position="1"/>
        <end position="11"/>
    </location>
</feature>